<evidence type="ECO:0000313" key="2">
    <source>
        <dbReference type="Proteomes" id="UP000809829"/>
    </source>
</evidence>
<reference evidence="1 2" key="1">
    <citation type="submission" date="2021-01" db="EMBL/GenBank/DDBJ databases">
        <title>Genomic Encyclopedia of Type Strains, Phase IV (KMG-IV): sequencing the most valuable type-strain genomes for metagenomic binning, comparative biology and taxonomic classification.</title>
        <authorList>
            <person name="Goeker M."/>
        </authorList>
    </citation>
    <scope>NUCLEOTIDE SEQUENCE [LARGE SCALE GENOMIC DNA]</scope>
    <source>
        <strain evidence="1 2">DSM 104297</strain>
    </source>
</reference>
<organism evidence="1 2">
    <name type="scientific">Priestia iocasae</name>
    <dbReference type="NCBI Taxonomy" id="2291674"/>
    <lineage>
        <taxon>Bacteria</taxon>
        <taxon>Bacillati</taxon>
        <taxon>Bacillota</taxon>
        <taxon>Bacilli</taxon>
        <taxon>Bacillales</taxon>
        <taxon>Bacillaceae</taxon>
        <taxon>Priestia</taxon>
    </lineage>
</organism>
<proteinExistence type="predicted"/>
<sequence>MFEVELDIYSGMPNPKWILSKAEEKELRDRITSESTQVSPVHTPEEEFDLGYRGLIVRDIKWNRISRGLKSIFPREFRVGSKMAKQFSTAEWLLKTSEKKCSKVTDKLREVAAKGVVLASSSREVVTSATYSNEGSKVSRATEWETCQYNFFADNTDVFNLNSNIIHNNCYAFASNHLGGGRYAHPGLHGGRPAKENTCSEVIAGLHADGWNHYCSPNSSDVLIIACVIWPGEDFHFYRLVSDGPSWQWAHKQGSTKASYRDNCQKRIEHDITPKNCCRGHYTDFCGYFYQNGPKVTVKSY</sequence>
<accession>A0ABS2QWT8</accession>
<gene>
    <name evidence="1" type="ORF">JOC83_002271</name>
</gene>
<dbReference type="RefSeq" id="WP_205187286.1">
    <property type="nucleotide sequence ID" value="NZ_JAFBFC010000004.1"/>
</dbReference>
<comment type="caution">
    <text evidence="1">The sequence shown here is derived from an EMBL/GenBank/DDBJ whole genome shotgun (WGS) entry which is preliminary data.</text>
</comment>
<evidence type="ECO:0000313" key="1">
    <source>
        <dbReference type="EMBL" id="MBM7703422.1"/>
    </source>
</evidence>
<name>A0ABS2QWT8_9BACI</name>
<protein>
    <submittedName>
        <fullName evidence="1">Uncharacterized protein</fullName>
    </submittedName>
</protein>
<dbReference type="Proteomes" id="UP000809829">
    <property type="component" value="Unassembled WGS sequence"/>
</dbReference>
<dbReference type="EMBL" id="JAFBFC010000004">
    <property type="protein sequence ID" value="MBM7703422.1"/>
    <property type="molecule type" value="Genomic_DNA"/>
</dbReference>
<keyword evidence="2" id="KW-1185">Reference proteome</keyword>